<dbReference type="EMBL" id="KV749268">
    <property type="protein sequence ID" value="OCL10305.1"/>
    <property type="molecule type" value="Genomic_DNA"/>
</dbReference>
<dbReference type="SMART" id="SM00066">
    <property type="entry name" value="GAL4"/>
    <property type="match status" value="1"/>
</dbReference>
<feature type="domain" description="Zn(2)-C6 fungal-type" evidence="2">
    <location>
        <begin position="10"/>
        <end position="38"/>
    </location>
</feature>
<dbReference type="InterPro" id="IPR053178">
    <property type="entry name" value="Osmoadaptation_assoc"/>
</dbReference>
<accession>A0A8E2F4Q3</accession>
<dbReference type="AlphaFoldDB" id="A0A8E2F4Q3"/>
<evidence type="ECO:0000313" key="3">
    <source>
        <dbReference type="EMBL" id="OCL10305.1"/>
    </source>
</evidence>
<keyword evidence="4" id="KW-1185">Reference proteome</keyword>
<dbReference type="InterPro" id="IPR001138">
    <property type="entry name" value="Zn2Cys6_DnaBD"/>
</dbReference>
<dbReference type="OrthoDB" id="3525185at2759"/>
<dbReference type="Proteomes" id="UP000250140">
    <property type="component" value="Unassembled WGS sequence"/>
</dbReference>
<dbReference type="Pfam" id="PF11951">
    <property type="entry name" value="Fungal_trans_2"/>
    <property type="match status" value="1"/>
</dbReference>
<name>A0A8E2F4Q3_9PEZI</name>
<proteinExistence type="predicted"/>
<dbReference type="Gene3D" id="4.10.240.10">
    <property type="entry name" value="Zn(2)-C6 fungal-type DNA-binding domain"/>
    <property type="match status" value="1"/>
</dbReference>
<organism evidence="3 4">
    <name type="scientific">Glonium stellatum</name>
    <dbReference type="NCBI Taxonomy" id="574774"/>
    <lineage>
        <taxon>Eukaryota</taxon>
        <taxon>Fungi</taxon>
        <taxon>Dikarya</taxon>
        <taxon>Ascomycota</taxon>
        <taxon>Pezizomycotina</taxon>
        <taxon>Dothideomycetes</taxon>
        <taxon>Pleosporomycetidae</taxon>
        <taxon>Gloniales</taxon>
        <taxon>Gloniaceae</taxon>
        <taxon>Glonium</taxon>
    </lineage>
</organism>
<evidence type="ECO:0000259" key="2">
    <source>
        <dbReference type="PROSITE" id="PS50048"/>
    </source>
</evidence>
<dbReference type="InterPro" id="IPR036864">
    <property type="entry name" value="Zn2-C6_fun-type_DNA-bd_sf"/>
</dbReference>
<dbReference type="PANTHER" id="PTHR38111:SF11">
    <property type="entry name" value="TRANSCRIPTION FACTOR DOMAIN-CONTAINING PROTEIN-RELATED"/>
    <property type="match status" value="1"/>
</dbReference>
<reference evidence="3 4" key="1">
    <citation type="journal article" date="2016" name="Nat. Commun.">
        <title>Ectomycorrhizal ecology is imprinted in the genome of the dominant symbiotic fungus Cenococcum geophilum.</title>
        <authorList>
            <consortium name="DOE Joint Genome Institute"/>
            <person name="Peter M."/>
            <person name="Kohler A."/>
            <person name="Ohm R.A."/>
            <person name="Kuo A."/>
            <person name="Krutzmann J."/>
            <person name="Morin E."/>
            <person name="Arend M."/>
            <person name="Barry K.W."/>
            <person name="Binder M."/>
            <person name="Choi C."/>
            <person name="Clum A."/>
            <person name="Copeland A."/>
            <person name="Grisel N."/>
            <person name="Haridas S."/>
            <person name="Kipfer T."/>
            <person name="LaButti K."/>
            <person name="Lindquist E."/>
            <person name="Lipzen A."/>
            <person name="Maire R."/>
            <person name="Meier B."/>
            <person name="Mihaltcheva S."/>
            <person name="Molinier V."/>
            <person name="Murat C."/>
            <person name="Poggeler S."/>
            <person name="Quandt C.A."/>
            <person name="Sperisen C."/>
            <person name="Tritt A."/>
            <person name="Tisserant E."/>
            <person name="Crous P.W."/>
            <person name="Henrissat B."/>
            <person name="Nehls U."/>
            <person name="Egli S."/>
            <person name="Spatafora J.W."/>
            <person name="Grigoriev I.V."/>
            <person name="Martin F.M."/>
        </authorList>
    </citation>
    <scope>NUCLEOTIDE SEQUENCE [LARGE SCALE GENOMIC DNA]</scope>
    <source>
        <strain evidence="3 4">CBS 207.34</strain>
    </source>
</reference>
<dbReference type="CDD" id="cd00067">
    <property type="entry name" value="GAL4"/>
    <property type="match status" value="1"/>
</dbReference>
<dbReference type="SUPFAM" id="SSF57701">
    <property type="entry name" value="Zn2/Cys6 DNA-binding domain"/>
    <property type="match status" value="1"/>
</dbReference>
<keyword evidence="1" id="KW-0539">Nucleus</keyword>
<evidence type="ECO:0000313" key="4">
    <source>
        <dbReference type="Proteomes" id="UP000250140"/>
    </source>
</evidence>
<gene>
    <name evidence="3" type="ORF">AOQ84DRAFT_395</name>
</gene>
<sequence>MVGVPGRSKGCHTCRARKKGCDLQRPYCGQCINGNFICRGYQRKVTFIPHDQPVTRILGEATIGRDSTSAYFNNPLARRIAARSNQGFNPLPEDLHRTALEVKSFGIFWDLYLPKARCSSAVAEWAKVVQDLSPRHDVSRLALLAVSVSRIGRNNKDSSMIENGMELYGRALLRVNRTLQDQNQAQGDEILAACRLLSFYEQFNVPRPSTIPEKLSQARNWQHHVQGSGKLIELREPRKLCSKYGHRMFVEARMSGVILAIANRKTTFLSTPEWSTVPWEGTPKTIRDELIDIMVLVPHICEEFDKINACRDISRVVQRGQILVGKCWKLDDYLQKWYREFIFQLFGHVVEAERLSIVQTINTVSDEPTPEFFYE</sequence>
<dbReference type="PROSITE" id="PS50048">
    <property type="entry name" value="ZN2_CY6_FUNGAL_2"/>
    <property type="match status" value="1"/>
</dbReference>
<dbReference type="PROSITE" id="PS00463">
    <property type="entry name" value="ZN2_CY6_FUNGAL_1"/>
    <property type="match status" value="1"/>
</dbReference>
<protein>
    <recommendedName>
        <fullName evidence="2">Zn(2)-C6 fungal-type domain-containing protein</fullName>
    </recommendedName>
</protein>
<dbReference type="PANTHER" id="PTHR38111">
    <property type="entry name" value="ZN(2)-C6 FUNGAL-TYPE DOMAIN-CONTAINING PROTEIN-RELATED"/>
    <property type="match status" value="1"/>
</dbReference>
<dbReference type="GO" id="GO:0000981">
    <property type="term" value="F:DNA-binding transcription factor activity, RNA polymerase II-specific"/>
    <property type="evidence" value="ECO:0007669"/>
    <property type="project" value="InterPro"/>
</dbReference>
<dbReference type="Pfam" id="PF00172">
    <property type="entry name" value="Zn_clus"/>
    <property type="match status" value="1"/>
</dbReference>
<dbReference type="GO" id="GO:0008270">
    <property type="term" value="F:zinc ion binding"/>
    <property type="evidence" value="ECO:0007669"/>
    <property type="project" value="InterPro"/>
</dbReference>
<evidence type="ECO:0000256" key="1">
    <source>
        <dbReference type="ARBA" id="ARBA00023242"/>
    </source>
</evidence>
<dbReference type="InterPro" id="IPR021858">
    <property type="entry name" value="Fun_TF"/>
</dbReference>